<keyword evidence="1" id="KW-0812">Transmembrane</keyword>
<sequence length="208" mass="21999">MSLALGVGIVAGLLAPVASPVSQALIGWNVGIWFYLVMMGLMMARADHRQLQRHSLAHAEGAAVVLGLVIAASVASVVAIAAELAWARAGDGSPRAWAHMGLAVSTLVGGWLLLPVAFTLNYASRYYHRSHPGGLKFPDEEPDFQPNYVDFLYFAFTMAVAAQTADVSITSRPMRRLALLQAVLSFGFNAAILALAINIAAGLLPSLS</sequence>
<protein>
    <submittedName>
        <fullName evidence="2">DUF1345 domain-containing protein</fullName>
    </submittedName>
</protein>
<reference evidence="2 3" key="1">
    <citation type="submission" date="2024-04" db="EMBL/GenBank/DDBJ databases">
        <title>Novel species of the genus Ideonella isolated from streams.</title>
        <authorList>
            <person name="Lu H."/>
        </authorList>
    </citation>
    <scope>NUCLEOTIDE SEQUENCE [LARGE SCALE GENOMIC DNA]</scope>
    <source>
        <strain evidence="2 3">DXS29W</strain>
    </source>
</reference>
<dbReference type="InterPro" id="IPR009781">
    <property type="entry name" value="DUF1345"/>
</dbReference>
<feature type="transmembrane region" description="Helical" evidence="1">
    <location>
        <begin position="30"/>
        <end position="47"/>
    </location>
</feature>
<evidence type="ECO:0000313" key="2">
    <source>
        <dbReference type="EMBL" id="MEK8030314.1"/>
    </source>
</evidence>
<accession>A0ABU9BMJ2</accession>
<feature type="transmembrane region" description="Helical" evidence="1">
    <location>
        <begin position="102"/>
        <end position="123"/>
    </location>
</feature>
<feature type="transmembrane region" description="Helical" evidence="1">
    <location>
        <begin position="59"/>
        <end position="82"/>
    </location>
</feature>
<feature type="transmembrane region" description="Helical" evidence="1">
    <location>
        <begin position="178"/>
        <end position="204"/>
    </location>
</feature>
<proteinExistence type="predicted"/>
<dbReference type="Proteomes" id="UP001371218">
    <property type="component" value="Unassembled WGS sequence"/>
</dbReference>
<comment type="caution">
    <text evidence="2">The sequence shown here is derived from an EMBL/GenBank/DDBJ whole genome shotgun (WGS) entry which is preliminary data.</text>
</comment>
<keyword evidence="1" id="KW-0472">Membrane</keyword>
<keyword evidence="1" id="KW-1133">Transmembrane helix</keyword>
<dbReference type="EMBL" id="JBBUTG010000002">
    <property type="protein sequence ID" value="MEK8030314.1"/>
    <property type="molecule type" value="Genomic_DNA"/>
</dbReference>
<evidence type="ECO:0000256" key="1">
    <source>
        <dbReference type="SAM" id="Phobius"/>
    </source>
</evidence>
<organism evidence="2 3">
    <name type="scientific">Ideonella lacteola</name>
    <dbReference type="NCBI Taxonomy" id="2984193"/>
    <lineage>
        <taxon>Bacteria</taxon>
        <taxon>Pseudomonadati</taxon>
        <taxon>Pseudomonadota</taxon>
        <taxon>Betaproteobacteria</taxon>
        <taxon>Burkholderiales</taxon>
        <taxon>Sphaerotilaceae</taxon>
        <taxon>Ideonella</taxon>
    </lineage>
</organism>
<keyword evidence="3" id="KW-1185">Reference proteome</keyword>
<gene>
    <name evidence="2" type="ORF">AACH06_05710</name>
</gene>
<evidence type="ECO:0000313" key="3">
    <source>
        <dbReference type="Proteomes" id="UP001371218"/>
    </source>
</evidence>
<name>A0ABU9BMJ2_9BURK</name>
<dbReference type="RefSeq" id="WP_341424661.1">
    <property type="nucleotide sequence ID" value="NZ_JBBUTG010000002.1"/>
</dbReference>
<dbReference type="Pfam" id="PF07077">
    <property type="entry name" value="DUF1345"/>
    <property type="match status" value="1"/>
</dbReference>